<dbReference type="EMBL" id="CP015910">
    <property type="protein sequence ID" value="ANN62874.1"/>
    <property type="molecule type" value="Genomic_DNA"/>
</dbReference>
<accession>A0A3B6VQL0</accession>
<dbReference type="RefSeq" id="WP_020064112.1">
    <property type="nucleotide sequence ID" value="NZ_CP015910.2"/>
</dbReference>
<dbReference type="CDD" id="cd00038">
    <property type="entry name" value="CAP_ED"/>
    <property type="match status" value="2"/>
</dbReference>
<dbReference type="InterPro" id="IPR014710">
    <property type="entry name" value="RmlC-like_jellyroll"/>
</dbReference>
<gene>
    <name evidence="2" type="ORF">BHYOB78_03055</name>
</gene>
<evidence type="ECO:0000313" key="2">
    <source>
        <dbReference type="EMBL" id="ANN62874.1"/>
    </source>
</evidence>
<dbReference type="InterPro" id="IPR018490">
    <property type="entry name" value="cNMP-bd_dom_sf"/>
</dbReference>
<name>A0A3B6VQL0_BRAHO</name>
<dbReference type="InterPro" id="IPR000595">
    <property type="entry name" value="cNMP-bd_dom"/>
</dbReference>
<proteinExistence type="predicted"/>
<dbReference type="KEGG" id="bhd:BHYOB78_03055"/>
<dbReference type="Proteomes" id="UP000092328">
    <property type="component" value="Chromosome"/>
</dbReference>
<dbReference type="PROSITE" id="PS50042">
    <property type="entry name" value="CNMP_BINDING_3"/>
    <property type="match status" value="1"/>
</dbReference>
<dbReference type="AlphaFoldDB" id="A0A3B6VQL0"/>
<organism evidence="2 3">
    <name type="scientific">Brachyspira hyodysenteriae ATCC 27164</name>
    <dbReference type="NCBI Taxonomy" id="1266923"/>
    <lineage>
        <taxon>Bacteria</taxon>
        <taxon>Pseudomonadati</taxon>
        <taxon>Spirochaetota</taxon>
        <taxon>Spirochaetia</taxon>
        <taxon>Brachyspirales</taxon>
        <taxon>Brachyspiraceae</taxon>
        <taxon>Brachyspira</taxon>
    </lineage>
</organism>
<reference evidence="3" key="2">
    <citation type="journal article" date="2017" name="Genome Announc.">
        <title>Correction for Mirajkar et al., Complete Genome Sequence of Brachyspira hyodysenteriae Type Strain B78 (ATCC 27164).</title>
        <authorList>
            <person name="Mirajkar N.S."/>
            <person name="Johnson T.J."/>
            <person name="Gebhart C.J."/>
        </authorList>
    </citation>
    <scope>NUCLEOTIDE SEQUENCE [LARGE SCALE GENOMIC DNA]</scope>
    <source>
        <strain evidence="3">B78</strain>
    </source>
</reference>
<reference evidence="3" key="1">
    <citation type="journal article" date="2016" name="Genome Announc.">
        <title>Complete Genome Sequence of Brachyspira hyodysenteriae Type Strain B78 (ATCC 27164).</title>
        <authorList>
            <person name="Mirajkar N.S."/>
            <person name="Johnson T.J."/>
            <person name="Gebhart C.J."/>
        </authorList>
    </citation>
    <scope>NUCLEOTIDE SEQUENCE [LARGE SCALE GENOMIC DNA]</scope>
    <source>
        <strain evidence="3">B78</strain>
    </source>
</reference>
<evidence type="ECO:0000259" key="1">
    <source>
        <dbReference type="PROSITE" id="PS50042"/>
    </source>
</evidence>
<protein>
    <submittedName>
        <fullName evidence="2">cAMP-binding protein</fullName>
    </submittedName>
</protein>
<dbReference type="Pfam" id="PF00027">
    <property type="entry name" value="cNMP_binding"/>
    <property type="match status" value="2"/>
</dbReference>
<feature type="domain" description="Cyclic nucleotide-binding" evidence="1">
    <location>
        <begin position="1"/>
        <end position="79"/>
    </location>
</feature>
<evidence type="ECO:0000313" key="3">
    <source>
        <dbReference type="Proteomes" id="UP000092328"/>
    </source>
</evidence>
<dbReference type="Gene3D" id="2.60.120.10">
    <property type="entry name" value="Jelly Rolls"/>
    <property type="match status" value="2"/>
</dbReference>
<sequence>MNKYSNLNFKKSSIIFIKDQSPKNTFYIITKGKAISYGALNYSVEFKKGDILGLINTVLNEPYFYNIKALEDMEVMELNLNEIINTKNKDLTVKIYKYLNASLETWLGRYYLLISESKEIIKGKTKEEILNMAHVYRKNGFDHAAYKLYNEYLKRFPDDDDENINDIKEELSNIEPIDEPLEKKDNVFHYKKGYCLYTELEGSDKLYIIKSGKIGIYNVVNLHQITRSIYSKNNIIDGYNPVLEYQPLSTSAIVLEDSVIKVLKKEELLSIIENDNSIKLYYIKMLSMKIRNTILKIIAINTDDISAKLLITLYYIVKTEKLPKNIDYMNLPYKINDIKTILNLKNDEIIKKELNKIKAISISDDDHINVTDIKSFMIEYKNAINRVTNMYHHT</sequence>
<dbReference type="SUPFAM" id="SSF51206">
    <property type="entry name" value="cAMP-binding domain-like"/>
    <property type="match status" value="2"/>
</dbReference>
<keyword evidence="3" id="KW-1185">Reference proteome</keyword>
<dbReference type="OrthoDB" id="305672at2"/>